<gene>
    <name evidence="2" type="ORF">LDC_0876</name>
</gene>
<dbReference type="Gene3D" id="3.30.470.30">
    <property type="entry name" value="DNA ligase/mRNA capping enzyme"/>
    <property type="match status" value="1"/>
</dbReference>
<evidence type="ECO:0000259" key="1">
    <source>
        <dbReference type="Pfam" id="PF01068"/>
    </source>
</evidence>
<reference evidence="2" key="2">
    <citation type="journal article" date="2011" name="Microb. Ecol.">
        <title>Taxonomic and Functional Metagenomic Profiling of the Microbial Community in the Anoxic Sediment of a Sub-saline Shallow Lake (Laguna de Carrizo, Central Spain).</title>
        <authorList>
            <person name="Ferrer M."/>
            <person name="Guazzaroni M.E."/>
            <person name="Richter M."/>
            <person name="Garcia-Salamanca A."/>
            <person name="Yarza P."/>
            <person name="Suarez-Suarez A."/>
            <person name="Solano J."/>
            <person name="Alcaide M."/>
            <person name="van Dillewijn P."/>
            <person name="Molina-Henares M.A."/>
            <person name="Lopez-Cortes N."/>
            <person name="Al-Ramahi Y."/>
            <person name="Guerrero C."/>
            <person name="Acosta A."/>
            <person name="de Eugenio L.I."/>
            <person name="Martinez V."/>
            <person name="Marques S."/>
            <person name="Rojo F."/>
            <person name="Santero E."/>
            <person name="Genilloud O."/>
            <person name="Perez-Perez J."/>
            <person name="Rossello-Mora R."/>
            <person name="Ramos J.L."/>
        </authorList>
    </citation>
    <scope>NUCLEOTIDE SEQUENCE</scope>
</reference>
<name>D9PH76_9ZZZZ</name>
<dbReference type="GO" id="GO:0003910">
    <property type="term" value="F:DNA ligase (ATP) activity"/>
    <property type="evidence" value="ECO:0007669"/>
    <property type="project" value="InterPro"/>
</dbReference>
<evidence type="ECO:0000313" key="2">
    <source>
        <dbReference type="EMBL" id="EFK97103.1"/>
    </source>
</evidence>
<protein>
    <submittedName>
        <fullName evidence="2">ATP-dependent DNA ligase</fullName>
    </submittedName>
</protein>
<dbReference type="SUPFAM" id="SSF50249">
    <property type="entry name" value="Nucleic acid-binding proteins"/>
    <property type="match status" value="1"/>
</dbReference>
<dbReference type="InterPro" id="IPR012310">
    <property type="entry name" value="DNA_ligase_ATP-dep_cent"/>
</dbReference>
<accession>D9PH76</accession>
<dbReference type="AlphaFoldDB" id="D9PH76"/>
<comment type="caution">
    <text evidence="2">The sequence shown here is derived from an EMBL/GenBank/DDBJ whole genome shotgun (WGS) entry which is preliminary data.</text>
</comment>
<dbReference type="GO" id="GO:0006310">
    <property type="term" value="P:DNA recombination"/>
    <property type="evidence" value="ECO:0007669"/>
    <property type="project" value="InterPro"/>
</dbReference>
<dbReference type="Pfam" id="PF01068">
    <property type="entry name" value="DNA_ligase_A_M"/>
    <property type="match status" value="1"/>
</dbReference>
<dbReference type="SUPFAM" id="SSF56091">
    <property type="entry name" value="DNA ligase/mRNA capping enzyme, catalytic domain"/>
    <property type="match status" value="1"/>
</dbReference>
<dbReference type="EMBL" id="ADZX01000356">
    <property type="protein sequence ID" value="EFK97103.1"/>
    <property type="molecule type" value="Genomic_DNA"/>
</dbReference>
<dbReference type="GO" id="GO:0006281">
    <property type="term" value="P:DNA repair"/>
    <property type="evidence" value="ECO:0007669"/>
    <property type="project" value="InterPro"/>
</dbReference>
<proteinExistence type="predicted"/>
<dbReference type="InterPro" id="IPR012340">
    <property type="entry name" value="NA-bd_OB-fold"/>
</dbReference>
<keyword evidence="2" id="KW-0436">Ligase</keyword>
<dbReference type="GO" id="GO:0005524">
    <property type="term" value="F:ATP binding"/>
    <property type="evidence" value="ECO:0007669"/>
    <property type="project" value="InterPro"/>
</dbReference>
<sequence length="564" mass="64035">MGRKIALSLTAVDIGVELFHIFIDPWIKNQIRGALHMAYGTTMKIKSRKRKPAKKQTEYNDIPERVESRIGKLYIQRHEASHLHHDVSIVDNNGIELFRGAVSKDDIANLFPLGDTKRTSFARQPQHSKGLYGYNWSGTIKEGYGKGVQTVVFKEDIEIIKTHVKGEIIFNIYKTDTNKVIVGKFALIDMKNKDDKAWICSRMKNEEPTIKGKNEFKLISNESGSQTPTKALELESKLAREGKAYTVEAKIDGGANLIKFDKSGNQIYSWRDGKREKTIFLQDKFPEIRDDIHPEFNGTVARGELIYVPNRKITPGLEFKEFGFEHPNLLAKFSLISNPLRSRYEQKISRGQSAIVIYDIAKIKGRSCKSLTYREKREIMEDIAHEHKRVFVPKRFDSVEDGWNEVVVKRNGEGLIIKLLDEVTPDPQFNPDAQAWWKVKKTDAHDLKIVGWKPLVRKGGKVDKNQMGVLIVENGEIHSEVGTGFTEYQREWFAANIDEVLKNDSVIKVKAHHVTDGGSLHGPVFQSVHIEKSEGPILELGLYETADALDTNPYALKSAAGWRA</sequence>
<organism evidence="2">
    <name type="scientific">sediment metagenome</name>
    <dbReference type="NCBI Taxonomy" id="749907"/>
    <lineage>
        <taxon>unclassified sequences</taxon>
        <taxon>metagenomes</taxon>
        <taxon>ecological metagenomes</taxon>
    </lineage>
</organism>
<reference evidence="2" key="1">
    <citation type="submission" date="2010-07" db="EMBL/GenBank/DDBJ databases">
        <authorList>
            <consortium name="CONSOLIDER consortium CSD2007-00005"/>
            <person name="Guazzaroni M.-E."/>
            <person name="Richter M."/>
            <person name="Garcia-Salamanca A."/>
            <person name="Yarza P."/>
            <person name="Ferrer M."/>
        </authorList>
    </citation>
    <scope>NUCLEOTIDE SEQUENCE</scope>
</reference>
<feature type="domain" description="ATP-dependent DNA ligase family profile" evidence="1">
    <location>
        <begin position="235"/>
        <end position="440"/>
    </location>
</feature>
<dbReference type="Gene3D" id="2.40.50.140">
    <property type="entry name" value="Nucleic acid-binding proteins"/>
    <property type="match status" value="1"/>
</dbReference>